<keyword evidence="3" id="KW-1185">Reference proteome</keyword>
<dbReference type="AlphaFoldDB" id="A0AAW0BEQ0"/>
<gene>
    <name evidence="2" type="ORF">R3P38DRAFT_2778693</name>
</gene>
<proteinExistence type="predicted"/>
<evidence type="ECO:0000313" key="3">
    <source>
        <dbReference type="Proteomes" id="UP001362999"/>
    </source>
</evidence>
<dbReference type="Proteomes" id="UP001362999">
    <property type="component" value="Unassembled WGS sequence"/>
</dbReference>
<evidence type="ECO:0000256" key="1">
    <source>
        <dbReference type="SAM" id="MobiDB-lite"/>
    </source>
</evidence>
<comment type="caution">
    <text evidence="2">The sequence shown here is derived from an EMBL/GenBank/DDBJ whole genome shotgun (WGS) entry which is preliminary data.</text>
</comment>
<organism evidence="2 3">
    <name type="scientific">Favolaschia claudopus</name>
    <dbReference type="NCBI Taxonomy" id="2862362"/>
    <lineage>
        <taxon>Eukaryota</taxon>
        <taxon>Fungi</taxon>
        <taxon>Dikarya</taxon>
        <taxon>Basidiomycota</taxon>
        <taxon>Agaricomycotina</taxon>
        <taxon>Agaricomycetes</taxon>
        <taxon>Agaricomycetidae</taxon>
        <taxon>Agaricales</taxon>
        <taxon>Marasmiineae</taxon>
        <taxon>Mycenaceae</taxon>
        <taxon>Favolaschia</taxon>
    </lineage>
</organism>
<reference evidence="2 3" key="1">
    <citation type="journal article" date="2024" name="J Genomics">
        <title>Draft genome sequencing and assembly of Favolaschia claudopus CIRM-BRFM 2984 isolated from oak limbs.</title>
        <authorList>
            <person name="Navarro D."/>
            <person name="Drula E."/>
            <person name="Chaduli D."/>
            <person name="Cazenave R."/>
            <person name="Ahrendt S."/>
            <person name="Wang J."/>
            <person name="Lipzen A."/>
            <person name="Daum C."/>
            <person name="Barry K."/>
            <person name="Grigoriev I.V."/>
            <person name="Favel A."/>
            <person name="Rosso M.N."/>
            <person name="Martin F."/>
        </authorList>
    </citation>
    <scope>NUCLEOTIDE SEQUENCE [LARGE SCALE GENOMIC DNA]</scope>
    <source>
        <strain evidence="2 3">CIRM-BRFM 2984</strain>
    </source>
</reference>
<name>A0AAW0BEQ0_9AGAR</name>
<sequence>MSQMAYKPWQKTETLTVESILYRLPWLWALIEAFEWGYKGGLPSGESNVTRVSGVLAMFRDIDFNGYRHCEDPNTPIEAIRNPARQDQSRDVKVGDNPTARRLSSFGKEIEGHTIQQGSVRVNNGMQQDIGELATHTSPLS</sequence>
<accession>A0AAW0BEQ0</accession>
<feature type="region of interest" description="Disordered" evidence="1">
    <location>
        <begin position="73"/>
        <end position="108"/>
    </location>
</feature>
<dbReference type="EMBL" id="JAWWNJ010000034">
    <property type="protein sequence ID" value="KAK7024662.1"/>
    <property type="molecule type" value="Genomic_DNA"/>
</dbReference>
<evidence type="ECO:0000313" key="2">
    <source>
        <dbReference type="EMBL" id="KAK7024662.1"/>
    </source>
</evidence>
<protein>
    <submittedName>
        <fullName evidence="2">Uncharacterized protein</fullName>
    </submittedName>
</protein>